<reference evidence="8 9" key="1">
    <citation type="submission" date="2019-08" db="EMBL/GenBank/DDBJ databases">
        <title>In-depth cultivation of the pig gut microbiome towards novel bacterial diversity and tailored functional studies.</title>
        <authorList>
            <person name="Wylensek D."/>
            <person name="Hitch T.C.A."/>
            <person name="Clavel T."/>
        </authorList>
    </citation>
    <scope>NUCLEOTIDE SEQUENCE [LARGE SCALE GENOMIC DNA]</scope>
    <source>
        <strain evidence="8 9">SM-530-WT-4B</strain>
    </source>
</reference>
<dbReference type="InterPro" id="IPR004391">
    <property type="entry name" value="Glu_race"/>
</dbReference>
<sequence>MDKLSPVGVFDSGVGGFSVVREIQKVLPGEDVVYYGDSANMPYGNRSGEEILHLTRQILAFLERRGVKAAAVACNTISSLIDRYRDDYPFKIFSVIEAGAASVATLDADCVGVIGTVFTARSGAYHRLINAVRPGMKVCVQGCPNLARLIDGGDLRPESIDPELRAAVEPLLAQAPIRHLILGCTHYPLVSGHLNRLYPQLTLIDPAHEQALAVKRFLEAQGLLNDAGSGSLELNTSGDAAQYAEAARRFGLKEPRAINTVAVAQPL</sequence>
<dbReference type="EMBL" id="VUNH01000002">
    <property type="protein sequence ID" value="MST54894.1"/>
    <property type="molecule type" value="Genomic_DNA"/>
</dbReference>
<proteinExistence type="inferred from homology"/>
<evidence type="ECO:0000256" key="1">
    <source>
        <dbReference type="ARBA" id="ARBA00001602"/>
    </source>
</evidence>
<evidence type="ECO:0000256" key="3">
    <source>
        <dbReference type="ARBA" id="ARBA00022960"/>
    </source>
</evidence>
<dbReference type="UniPathway" id="UPA00219"/>
<name>A0A6L5Y997_9BACT</name>
<evidence type="ECO:0000256" key="6">
    <source>
        <dbReference type="ARBA" id="ARBA00023316"/>
    </source>
</evidence>
<dbReference type="RefSeq" id="WP_120371564.1">
    <property type="nucleotide sequence ID" value="NZ_VUNH01000002.1"/>
</dbReference>
<dbReference type="GO" id="GO:0008881">
    <property type="term" value="F:glutamate racemase activity"/>
    <property type="evidence" value="ECO:0007669"/>
    <property type="project" value="UniProtKB-UniRule"/>
</dbReference>
<keyword evidence="5 7" id="KW-0413">Isomerase</keyword>
<dbReference type="HAMAP" id="MF_00258">
    <property type="entry name" value="Glu_racemase"/>
    <property type="match status" value="1"/>
</dbReference>
<dbReference type="GO" id="GO:0009252">
    <property type="term" value="P:peptidoglycan biosynthetic process"/>
    <property type="evidence" value="ECO:0007669"/>
    <property type="project" value="UniProtKB-UniRule"/>
</dbReference>
<keyword evidence="4 7" id="KW-0573">Peptidoglycan synthesis</keyword>
<feature type="binding site" evidence="7">
    <location>
        <begin position="185"/>
        <end position="186"/>
    </location>
    <ligand>
        <name>substrate</name>
    </ligand>
</feature>
<feature type="active site" description="Proton donor/acceptor" evidence="7">
    <location>
        <position position="184"/>
    </location>
</feature>
<feature type="binding site" evidence="7">
    <location>
        <begin position="43"/>
        <end position="44"/>
    </location>
    <ligand>
        <name>substrate</name>
    </ligand>
</feature>
<dbReference type="InterPro" id="IPR033134">
    <property type="entry name" value="Asp/Glu_racemase_AS_2"/>
</dbReference>
<dbReference type="NCBIfam" id="TIGR00067">
    <property type="entry name" value="glut_race"/>
    <property type="match status" value="1"/>
</dbReference>
<comment type="catalytic activity">
    <reaction evidence="1 7">
        <text>L-glutamate = D-glutamate</text>
        <dbReference type="Rhea" id="RHEA:12813"/>
        <dbReference type="ChEBI" id="CHEBI:29985"/>
        <dbReference type="ChEBI" id="CHEBI:29986"/>
        <dbReference type="EC" id="5.1.1.3"/>
    </reaction>
</comment>
<keyword evidence="9" id="KW-1185">Reference proteome</keyword>
<feature type="binding site" evidence="7">
    <location>
        <begin position="11"/>
        <end position="12"/>
    </location>
    <ligand>
        <name>substrate</name>
    </ligand>
</feature>
<keyword evidence="3 7" id="KW-0133">Cell shape</keyword>
<dbReference type="Pfam" id="PF01177">
    <property type="entry name" value="Asp_Glu_race"/>
    <property type="match status" value="1"/>
</dbReference>
<comment type="function">
    <text evidence="7">Provides the (R)-glutamate required for cell wall biosynthesis.</text>
</comment>
<comment type="pathway">
    <text evidence="7">Cell wall biogenesis; peptidoglycan biosynthesis.</text>
</comment>
<dbReference type="InterPro" id="IPR001920">
    <property type="entry name" value="Asp/Glu_race"/>
</dbReference>
<dbReference type="SUPFAM" id="SSF53681">
    <property type="entry name" value="Aspartate/glutamate racemase"/>
    <property type="match status" value="2"/>
</dbReference>
<dbReference type="GO" id="GO:0008360">
    <property type="term" value="P:regulation of cell shape"/>
    <property type="evidence" value="ECO:0007669"/>
    <property type="project" value="UniProtKB-KW"/>
</dbReference>
<dbReference type="PANTHER" id="PTHR21198">
    <property type="entry name" value="GLUTAMATE RACEMASE"/>
    <property type="match status" value="1"/>
</dbReference>
<evidence type="ECO:0000313" key="9">
    <source>
        <dbReference type="Proteomes" id="UP000473699"/>
    </source>
</evidence>
<dbReference type="Gene3D" id="3.40.50.1860">
    <property type="match status" value="2"/>
</dbReference>
<evidence type="ECO:0000256" key="7">
    <source>
        <dbReference type="HAMAP-Rule" id="MF_00258"/>
    </source>
</evidence>
<dbReference type="GO" id="GO:0071555">
    <property type="term" value="P:cell wall organization"/>
    <property type="evidence" value="ECO:0007669"/>
    <property type="project" value="UniProtKB-KW"/>
</dbReference>
<dbReference type="PANTHER" id="PTHR21198:SF3">
    <property type="entry name" value="GLUTAMATE RACEMASE"/>
    <property type="match status" value="1"/>
</dbReference>
<accession>A0A6L5Y997</accession>
<feature type="active site" description="Proton donor/acceptor" evidence="7">
    <location>
        <position position="74"/>
    </location>
</feature>
<dbReference type="Proteomes" id="UP000473699">
    <property type="component" value="Unassembled WGS sequence"/>
</dbReference>
<dbReference type="PROSITE" id="PS00924">
    <property type="entry name" value="ASP_GLU_RACEMASE_2"/>
    <property type="match status" value="1"/>
</dbReference>
<evidence type="ECO:0000256" key="5">
    <source>
        <dbReference type="ARBA" id="ARBA00023235"/>
    </source>
</evidence>
<evidence type="ECO:0000313" key="8">
    <source>
        <dbReference type="EMBL" id="MST54894.1"/>
    </source>
</evidence>
<dbReference type="InterPro" id="IPR015942">
    <property type="entry name" value="Asp/Glu/hydantoin_racemase"/>
</dbReference>
<feature type="binding site" evidence="7">
    <location>
        <begin position="75"/>
        <end position="76"/>
    </location>
    <ligand>
        <name>substrate</name>
    </ligand>
</feature>
<keyword evidence="6 7" id="KW-0961">Cell wall biogenesis/degradation</keyword>
<organism evidence="8 9">
    <name type="scientific">Pyramidobacter porci</name>
    <dbReference type="NCBI Taxonomy" id="2605789"/>
    <lineage>
        <taxon>Bacteria</taxon>
        <taxon>Thermotogati</taxon>
        <taxon>Synergistota</taxon>
        <taxon>Synergistia</taxon>
        <taxon>Synergistales</taxon>
        <taxon>Dethiosulfovibrionaceae</taxon>
        <taxon>Pyramidobacter</taxon>
    </lineage>
</organism>
<dbReference type="EC" id="5.1.1.3" evidence="2 7"/>
<gene>
    <name evidence="7 8" type="primary">murI</name>
    <name evidence="8" type="ORF">FYJ74_02355</name>
</gene>
<evidence type="ECO:0000256" key="2">
    <source>
        <dbReference type="ARBA" id="ARBA00013090"/>
    </source>
</evidence>
<protein>
    <recommendedName>
        <fullName evidence="2 7">Glutamate racemase</fullName>
        <ecNumber evidence="2 7">5.1.1.3</ecNumber>
    </recommendedName>
</protein>
<comment type="similarity">
    <text evidence="7">Belongs to the aspartate/glutamate racemases family.</text>
</comment>
<evidence type="ECO:0000256" key="4">
    <source>
        <dbReference type="ARBA" id="ARBA00022984"/>
    </source>
</evidence>
<comment type="caution">
    <text evidence="8">The sequence shown here is derived from an EMBL/GenBank/DDBJ whole genome shotgun (WGS) entry which is preliminary data.</text>
</comment>
<dbReference type="AlphaFoldDB" id="A0A6L5Y997"/>